<name>A0AAJ1QAE9_9FIRM</name>
<sequence length="25" mass="2685">MFGLSSSTISKMTKGENISLAIIKK</sequence>
<dbReference type="EMBL" id="JASORJ010000018">
    <property type="protein sequence ID" value="MDK7357594.1"/>
    <property type="molecule type" value="Genomic_DNA"/>
</dbReference>
<proteinExistence type="predicted"/>
<dbReference type="AlphaFoldDB" id="A0AAJ1QAE9"/>
<evidence type="ECO:0000313" key="1">
    <source>
        <dbReference type="EMBL" id="MDK7357594.1"/>
    </source>
</evidence>
<evidence type="ECO:0000313" key="2">
    <source>
        <dbReference type="Proteomes" id="UP001236274"/>
    </source>
</evidence>
<gene>
    <name evidence="1" type="ORF">QP520_08140</name>
</gene>
<organism evidence="1 2">
    <name type="scientific">Veillonella atypica</name>
    <dbReference type="NCBI Taxonomy" id="39777"/>
    <lineage>
        <taxon>Bacteria</taxon>
        <taxon>Bacillati</taxon>
        <taxon>Bacillota</taxon>
        <taxon>Negativicutes</taxon>
        <taxon>Veillonellales</taxon>
        <taxon>Veillonellaceae</taxon>
        <taxon>Veillonella</taxon>
    </lineage>
</organism>
<protein>
    <submittedName>
        <fullName evidence="1">Uncharacterized protein</fullName>
    </submittedName>
</protein>
<dbReference type="Proteomes" id="UP001236274">
    <property type="component" value="Unassembled WGS sequence"/>
</dbReference>
<comment type="caution">
    <text evidence="1">The sequence shown here is derived from an EMBL/GenBank/DDBJ whole genome shotgun (WGS) entry which is preliminary data.</text>
</comment>
<accession>A0AAJ1QAE9</accession>
<reference evidence="1" key="1">
    <citation type="submission" date="2023-05" db="EMBL/GenBank/DDBJ databases">
        <title>Cataloging the Phylogenetic Diversity of Human Bladder Bacteria.</title>
        <authorList>
            <person name="Du J."/>
        </authorList>
    </citation>
    <scope>NUCLEOTIDE SEQUENCE</scope>
    <source>
        <strain evidence="1">UMB10101</strain>
    </source>
</reference>
<dbReference type="RefSeq" id="WP_285418102.1">
    <property type="nucleotide sequence ID" value="NZ_JASORJ010000018.1"/>
</dbReference>